<sequence>MATGILFMVAEKLPALLQSEVLNLSTAKKAIKLMETDLRQVYELLEDDPGLEMNRMELRKWVTNLTDEAQKIEDFVDNFFHNLERRRQRMGCVGSAFLTLKDCVVRRMVVTDIKRLEKSIHKICEDKPEKQVLGFVELVKQLVGGNYPHHLYVCIVGPCGAGKTTLAQEVYNTAAKDKKFSYCVWLCANTTLVSSSPDPIVLLNELLRKIRKVTGHSQEEPIWMDEMVVCENISVALKGKRYLIVLDINFTHSWSSAMNLMKKAFPDDNNGSRIVLTCTPLDIDAHWLPAGAEVHELELPRRTFDDEAVVEATASNSSSSTIPSGLEMTVTDNARRLSLNSIGIYNHIFEHKKTSVSNVRSLLCFPQLTVIGGEVTFPMPPKFKMIRVLDLEDMYFITQLPEEIGELVHLRYLGLRRTGLYRLPNSIGNLRNLQSLDIRGTRVKPIPTAIQKLKRLQYLYMDMDDGSTNGDSLDASSLNSLRVLSVIHTGSLYLERSLQKLPEPDKFPVYLDKLCLKWSLLEQDPMETVEQLRFLEVLKLGCASFLGKKMVCSAKGFRWLQVLELNMLDELEEWIVEKGTMPLLKRLAISFCIRLQMLPQGLEYLGRLEKFEVAGMPDTFNARLQYKVGEDWAKIQHVKSVTVDGIPMGASSQPSEIGEE</sequence>
<dbReference type="EMBL" id="CM056815">
    <property type="protein sequence ID" value="KAJ8629659.1"/>
    <property type="molecule type" value="Genomic_DNA"/>
</dbReference>
<comment type="caution">
    <text evidence="1">The sequence shown here is derived from an EMBL/GenBank/DDBJ whole genome shotgun (WGS) entry which is preliminary data.</text>
</comment>
<reference evidence="1 2" key="1">
    <citation type="journal article" date="2022" name="Hortic Res">
        <title>A haplotype resolved chromosomal level avocado genome allows analysis of novel avocado genes.</title>
        <authorList>
            <person name="Nath O."/>
            <person name="Fletcher S.J."/>
            <person name="Hayward A."/>
            <person name="Shaw L.M."/>
            <person name="Masouleh A.K."/>
            <person name="Furtado A."/>
            <person name="Henry R.J."/>
            <person name="Mitter N."/>
        </authorList>
    </citation>
    <scope>NUCLEOTIDE SEQUENCE [LARGE SCALE GENOMIC DNA]</scope>
    <source>
        <strain evidence="2">cv. Hass</strain>
    </source>
</reference>
<evidence type="ECO:0000313" key="1">
    <source>
        <dbReference type="EMBL" id="KAJ8629659.1"/>
    </source>
</evidence>
<accession>A0ACC2L882</accession>
<keyword evidence="2" id="KW-1185">Reference proteome</keyword>
<dbReference type="Proteomes" id="UP001234297">
    <property type="component" value="Chromosome 7"/>
</dbReference>
<proteinExistence type="predicted"/>
<evidence type="ECO:0000313" key="2">
    <source>
        <dbReference type="Proteomes" id="UP001234297"/>
    </source>
</evidence>
<organism evidence="1 2">
    <name type="scientific">Persea americana</name>
    <name type="common">Avocado</name>
    <dbReference type="NCBI Taxonomy" id="3435"/>
    <lineage>
        <taxon>Eukaryota</taxon>
        <taxon>Viridiplantae</taxon>
        <taxon>Streptophyta</taxon>
        <taxon>Embryophyta</taxon>
        <taxon>Tracheophyta</taxon>
        <taxon>Spermatophyta</taxon>
        <taxon>Magnoliopsida</taxon>
        <taxon>Magnoliidae</taxon>
        <taxon>Laurales</taxon>
        <taxon>Lauraceae</taxon>
        <taxon>Persea</taxon>
    </lineage>
</organism>
<protein>
    <submittedName>
        <fullName evidence="1">Uncharacterized protein</fullName>
    </submittedName>
</protein>
<name>A0ACC2L882_PERAE</name>
<gene>
    <name evidence="1" type="ORF">MRB53_022982</name>
</gene>